<evidence type="ECO:0000256" key="9">
    <source>
        <dbReference type="SAM" id="MobiDB-lite"/>
    </source>
</evidence>
<dbReference type="PROSITE" id="PS51680">
    <property type="entry name" value="SAM_MT_DRM"/>
    <property type="match status" value="1"/>
</dbReference>
<sequence length="622" mass="69996">MDSNLFNRLLSAAACRVVYPESFGQMDDNSSSVGSDNIDWNTDDELEITNEQEIANNISSSSSVSMSTNGTVLSEFGESSSSSNYLSKLHRFIKMGFPQAMVEKVIAEIGDHDIDAILDTLLSYTYLDETPHQEQELNDSFVKSESIFESDFSDLDDSCSDEDTNESFEKDDSLVCLIDMGYSHGEASAAITRCGKDVPLSELVDFISAAHISKQADAEFDALTYEEEVLKQPKDKKRKSQKGNFLMKKKTIEKKPKRKRKNEDEDDDVLHLPNPMIGFGVPHEPFHNIHRTLPDAAIGPPYFYYENVALTPKGVWNTIKRFLYEIEPEFVDSKFFCAAARKRGYIHNLPLTNRFPIQPLPPRTIFEALPGTKKWWPSWDKREQLNCILTCIGSAQLTDRIRLALENSNSKGECECEPSEQVKKFVINQCKKWNMVWTGKTKVAPLEPDEIELIMGYPIYHTRGANRAERYKGLGNAFQVDTVAYHLSVLKNLYPHGTNVLSLFSGIGGAEVALHRLGIPMKNVVSVEKSVVCQNILQDWWEQTNQTGNLIHISDVEDVTVEKLGEWIGRFGGFDLVIGGSPCNNLAGGNRRTRDGLEGEHSSLFYDYFRILDGVKSIMGTN</sequence>
<keyword evidence="6" id="KW-0677">Repeat</keyword>
<dbReference type="InterPro" id="IPR050390">
    <property type="entry name" value="C5-Methyltransferase"/>
</dbReference>
<evidence type="ECO:0000256" key="2">
    <source>
        <dbReference type="ARBA" id="ARBA00011975"/>
    </source>
</evidence>
<keyword evidence="7" id="KW-0238">DNA-binding</keyword>
<keyword evidence="4" id="KW-0808">Transferase</keyword>
<comment type="subcellular location">
    <subcellularLocation>
        <location evidence="1">Nucleus</location>
    </subcellularLocation>
</comment>
<dbReference type="GO" id="GO:0003677">
    <property type="term" value="F:DNA binding"/>
    <property type="evidence" value="ECO:0007669"/>
    <property type="project" value="UniProtKB-KW"/>
</dbReference>
<evidence type="ECO:0000256" key="4">
    <source>
        <dbReference type="ARBA" id="ARBA00022679"/>
    </source>
</evidence>
<evidence type="ECO:0000256" key="8">
    <source>
        <dbReference type="ARBA" id="ARBA00023242"/>
    </source>
</evidence>
<evidence type="ECO:0000259" key="10">
    <source>
        <dbReference type="PROSITE" id="PS51680"/>
    </source>
</evidence>
<keyword evidence="12" id="KW-1185">Reference proteome</keyword>
<evidence type="ECO:0000256" key="7">
    <source>
        <dbReference type="ARBA" id="ARBA00023125"/>
    </source>
</evidence>
<keyword evidence="3" id="KW-0489">Methyltransferase</keyword>
<comment type="caution">
    <text evidence="11">The sequence shown here is derived from an EMBL/GenBank/DDBJ whole genome shotgun (WGS) entry which is preliminary data.</text>
</comment>
<keyword evidence="8" id="KW-0539">Nucleus</keyword>
<dbReference type="InterPro" id="IPR029063">
    <property type="entry name" value="SAM-dependent_MTases_sf"/>
</dbReference>
<accession>A0AAU9N5V1</accession>
<dbReference type="Pfam" id="PF00145">
    <property type="entry name" value="DNA_methylase"/>
    <property type="match status" value="1"/>
</dbReference>
<dbReference type="GO" id="GO:0005634">
    <property type="term" value="C:nucleus"/>
    <property type="evidence" value="ECO:0007669"/>
    <property type="project" value="UniProtKB-SubCell"/>
</dbReference>
<evidence type="ECO:0000256" key="5">
    <source>
        <dbReference type="ARBA" id="ARBA00022691"/>
    </source>
</evidence>
<feature type="region of interest" description="Disordered" evidence="9">
    <location>
        <begin position="231"/>
        <end position="268"/>
    </location>
</feature>
<dbReference type="Gene3D" id="3.40.50.150">
    <property type="entry name" value="Vaccinia Virus protein VP39"/>
    <property type="match status" value="2"/>
</dbReference>
<feature type="compositionally biased region" description="Basic residues" evidence="9">
    <location>
        <begin position="234"/>
        <end position="260"/>
    </location>
</feature>
<dbReference type="GO" id="GO:0032259">
    <property type="term" value="P:methylation"/>
    <property type="evidence" value="ECO:0007669"/>
    <property type="project" value="UniProtKB-KW"/>
</dbReference>
<dbReference type="Proteomes" id="UP001157418">
    <property type="component" value="Unassembled WGS sequence"/>
</dbReference>
<dbReference type="InterPro" id="IPR001525">
    <property type="entry name" value="C5_MeTfrase"/>
</dbReference>
<dbReference type="PANTHER" id="PTHR23068:SF54">
    <property type="entry name" value="DNA (CYTOSINE-5-)-METHYLTRANSFERASE"/>
    <property type="match status" value="1"/>
</dbReference>
<protein>
    <recommendedName>
        <fullName evidence="2">DNA (cytosine-5-)-methyltransferase</fullName>
        <ecNumber evidence="2">2.1.1.37</ecNumber>
    </recommendedName>
</protein>
<evidence type="ECO:0000256" key="1">
    <source>
        <dbReference type="ARBA" id="ARBA00004123"/>
    </source>
</evidence>
<evidence type="ECO:0000256" key="6">
    <source>
        <dbReference type="ARBA" id="ARBA00022737"/>
    </source>
</evidence>
<dbReference type="PANTHER" id="PTHR23068">
    <property type="entry name" value="DNA CYTOSINE-5- -METHYLTRANSFERASE 3-RELATED"/>
    <property type="match status" value="1"/>
</dbReference>
<dbReference type="AlphaFoldDB" id="A0AAU9N5V1"/>
<dbReference type="InterPro" id="IPR030380">
    <property type="entry name" value="SAM_MeTfrase_DRM"/>
</dbReference>
<dbReference type="EMBL" id="CAKMRJ010003334">
    <property type="protein sequence ID" value="CAH1433985.1"/>
    <property type="molecule type" value="Genomic_DNA"/>
</dbReference>
<evidence type="ECO:0000313" key="11">
    <source>
        <dbReference type="EMBL" id="CAH1433985.1"/>
    </source>
</evidence>
<dbReference type="GO" id="GO:0003886">
    <property type="term" value="F:DNA (cytosine-5-)-methyltransferase activity"/>
    <property type="evidence" value="ECO:0007669"/>
    <property type="project" value="UniProtKB-EC"/>
</dbReference>
<keyword evidence="5" id="KW-0949">S-adenosyl-L-methionine</keyword>
<organism evidence="11 12">
    <name type="scientific">Lactuca virosa</name>
    <dbReference type="NCBI Taxonomy" id="75947"/>
    <lineage>
        <taxon>Eukaryota</taxon>
        <taxon>Viridiplantae</taxon>
        <taxon>Streptophyta</taxon>
        <taxon>Embryophyta</taxon>
        <taxon>Tracheophyta</taxon>
        <taxon>Spermatophyta</taxon>
        <taxon>Magnoliopsida</taxon>
        <taxon>eudicotyledons</taxon>
        <taxon>Gunneridae</taxon>
        <taxon>Pentapetalae</taxon>
        <taxon>asterids</taxon>
        <taxon>campanulids</taxon>
        <taxon>Asterales</taxon>
        <taxon>Asteraceae</taxon>
        <taxon>Cichorioideae</taxon>
        <taxon>Cichorieae</taxon>
        <taxon>Lactucinae</taxon>
        <taxon>Lactuca</taxon>
    </lineage>
</organism>
<evidence type="ECO:0000313" key="12">
    <source>
        <dbReference type="Proteomes" id="UP001157418"/>
    </source>
</evidence>
<dbReference type="EC" id="2.1.1.37" evidence="2"/>
<dbReference type="SUPFAM" id="SSF53335">
    <property type="entry name" value="S-adenosyl-L-methionine-dependent methyltransferases"/>
    <property type="match status" value="2"/>
</dbReference>
<name>A0AAU9N5V1_9ASTR</name>
<feature type="domain" description="SAM-dependent MTase DRM-type" evidence="10">
    <location>
        <begin position="289"/>
        <end position="622"/>
    </location>
</feature>
<proteinExistence type="predicted"/>
<reference evidence="11 12" key="1">
    <citation type="submission" date="2022-01" db="EMBL/GenBank/DDBJ databases">
        <authorList>
            <person name="Xiong W."/>
            <person name="Schranz E."/>
        </authorList>
    </citation>
    <scope>NUCLEOTIDE SEQUENCE [LARGE SCALE GENOMIC DNA]</scope>
</reference>
<evidence type="ECO:0000256" key="3">
    <source>
        <dbReference type="ARBA" id="ARBA00022603"/>
    </source>
</evidence>
<gene>
    <name evidence="11" type="ORF">LVIROSA_LOCUS20539</name>
</gene>